<dbReference type="EC" id="1.16.3.1" evidence="7"/>
<dbReference type="SUPFAM" id="SSF47240">
    <property type="entry name" value="Ferritin-like"/>
    <property type="match status" value="1"/>
</dbReference>
<gene>
    <name evidence="7" type="primary">bfr</name>
    <name evidence="7" type="ORF">Mrose_02473</name>
</gene>
<evidence type="ECO:0000259" key="6">
    <source>
        <dbReference type="PROSITE" id="PS50905"/>
    </source>
</evidence>
<keyword evidence="1" id="KW-0409">Iron storage</keyword>
<sequence>MPTKVEQAKAALLEGLNTDLAGELQAIIMYLTYSAQVKGIHRAHLHEFFEGEIEDETKHARYLARKIVALGGRPTTRPADVPAASTIREMLQNVLRAEEDTIARYVERMKQAEALGDYGLANDLQGFIADETGHKEEAELLLAGDWQA</sequence>
<dbReference type="GO" id="GO:0008199">
    <property type="term" value="F:ferric iron binding"/>
    <property type="evidence" value="ECO:0007669"/>
    <property type="project" value="InterPro"/>
</dbReference>
<accession>A0A399EJB6</accession>
<dbReference type="GO" id="GO:0004322">
    <property type="term" value="F:ferroxidase activity"/>
    <property type="evidence" value="ECO:0007669"/>
    <property type="project" value="UniProtKB-EC"/>
</dbReference>
<dbReference type="GO" id="GO:0006826">
    <property type="term" value="P:iron ion transport"/>
    <property type="evidence" value="ECO:0007669"/>
    <property type="project" value="InterPro"/>
</dbReference>
<feature type="coiled-coil region" evidence="5">
    <location>
        <begin position="88"/>
        <end position="115"/>
    </location>
</feature>
<dbReference type="InterPro" id="IPR012347">
    <property type="entry name" value="Ferritin-like"/>
</dbReference>
<dbReference type="InterPro" id="IPR009078">
    <property type="entry name" value="Ferritin-like_SF"/>
</dbReference>
<evidence type="ECO:0000313" key="8">
    <source>
        <dbReference type="Proteomes" id="UP000265341"/>
    </source>
</evidence>
<evidence type="ECO:0000256" key="5">
    <source>
        <dbReference type="SAM" id="Coils"/>
    </source>
</evidence>
<keyword evidence="4" id="KW-0408">Iron</keyword>
<dbReference type="PROSITE" id="PS50905">
    <property type="entry name" value="FERRITIN_LIKE"/>
    <property type="match status" value="1"/>
</dbReference>
<keyword evidence="7" id="KW-0560">Oxidoreductase</keyword>
<evidence type="ECO:0000256" key="1">
    <source>
        <dbReference type="ARBA" id="ARBA00022434"/>
    </source>
</evidence>
<organism evidence="7 8">
    <name type="scientific">Calidithermus roseus</name>
    <dbReference type="NCBI Taxonomy" id="1644118"/>
    <lineage>
        <taxon>Bacteria</taxon>
        <taxon>Thermotogati</taxon>
        <taxon>Deinococcota</taxon>
        <taxon>Deinococci</taxon>
        <taxon>Thermales</taxon>
        <taxon>Thermaceae</taxon>
        <taxon>Calidithermus</taxon>
    </lineage>
</organism>
<dbReference type="GO" id="GO:0005829">
    <property type="term" value="C:cytosol"/>
    <property type="evidence" value="ECO:0007669"/>
    <property type="project" value="TreeGrafter"/>
</dbReference>
<dbReference type="PANTHER" id="PTHR30295">
    <property type="entry name" value="BACTERIOFERRITIN"/>
    <property type="match status" value="1"/>
</dbReference>
<dbReference type="OrthoDB" id="9792238at2"/>
<protein>
    <submittedName>
        <fullName evidence="7">Bacterioferritin</fullName>
        <ecNumber evidence="7">1.16.3.1</ecNumber>
    </submittedName>
</protein>
<dbReference type="PRINTS" id="PR00601">
    <property type="entry name" value="BACFERRITIN"/>
</dbReference>
<dbReference type="EMBL" id="QWLA01000051">
    <property type="protein sequence ID" value="RIH84814.1"/>
    <property type="molecule type" value="Genomic_DNA"/>
</dbReference>
<evidence type="ECO:0000313" key="7">
    <source>
        <dbReference type="EMBL" id="RIH84814.1"/>
    </source>
</evidence>
<evidence type="ECO:0000256" key="3">
    <source>
        <dbReference type="ARBA" id="ARBA00022723"/>
    </source>
</evidence>
<keyword evidence="5" id="KW-0175">Coiled coil</keyword>
<keyword evidence="3" id="KW-0479">Metal-binding</keyword>
<dbReference type="Pfam" id="PF00210">
    <property type="entry name" value="Ferritin"/>
    <property type="match status" value="1"/>
</dbReference>
<dbReference type="RefSeq" id="WP_119278725.1">
    <property type="nucleotide sequence ID" value="NZ_QWLA01000051.1"/>
</dbReference>
<keyword evidence="8" id="KW-1185">Reference proteome</keyword>
<dbReference type="InterPro" id="IPR009040">
    <property type="entry name" value="Ferritin-like_diiron"/>
</dbReference>
<feature type="domain" description="Ferritin-like diiron" evidence="6">
    <location>
        <begin position="6"/>
        <end position="148"/>
    </location>
</feature>
<dbReference type="Proteomes" id="UP000265341">
    <property type="component" value="Unassembled WGS sequence"/>
</dbReference>
<dbReference type="Gene3D" id="1.20.1260.10">
    <property type="match status" value="1"/>
</dbReference>
<evidence type="ECO:0000256" key="2">
    <source>
        <dbReference type="ARBA" id="ARBA00022617"/>
    </source>
</evidence>
<dbReference type="GO" id="GO:0020037">
    <property type="term" value="F:heme binding"/>
    <property type="evidence" value="ECO:0007669"/>
    <property type="project" value="TreeGrafter"/>
</dbReference>
<dbReference type="PANTHER" id="PTHR30295:SF0">
    <property type="entry name" value="BACTERIOFERRITIN"/>
    <property type="match status" value="1"/>
</dbReference>
<dbReference type="InterPro" id="IPR008331">
    <property type="entry name" value="Ferritin_DPS_dom"/>
</dbReference>
<evidence type="ECO:0000256" key="4">
    <source>
        <dbReference type="ARBA" id="ARBA00023004"/>
    </source>
</evidence>
<dbReference type="GO" id="GO:0006879">
    <property type="term" value="P:intracellular iron ion homeostasis"/>
    <property type="evidence" value="ECO:0007669"/>
    <property type="project" value="UniProtKB-KW"/>
</dbReference>
<name>A0A399EJB6_9DEIN</name>
<dbReference type="InterPro" id="IPR002024">
    <property type="entry name" value="Bacterioferritin"/>
</dbReference>
<comment type="caution">
    <text evidence="7">The sequence shown here is derived from an EMBL/GenBank/DDBJ whole genome shotgun (WGS) entry which is preliminary data.</text>
</comment>
<dbReference type="AlphaFoldDB" id="A0A399EJB6"/>
<proteinExistence type="predicted"/>
<keyword evidence="2" id="KW-0349">Heme</keyword>
<reference evidence="7 8" key="1">
    <citation type="submission" date="2018-08" db="EMBL/GenBank/DDBJ databases">
        <title>Meiothermus roseus NBRC 110900 genome sequencing project.</title>
        <authorList>
            <person name="Da Costa M.S."/>
            <person name="Albuquerque L."/>
            <person name="Raposo P."/>
            <person name="Froufe H.J.C."/>
            <person name="Barroso C.S."/>
            <person name="Egas C."/>
        </authorList>
    </citation>
    <scope>NUCLEOTIDE SEQUENCE [LARGE SCALE GENOMIC DNA]</scope>
    <source>
        <strain evidence="7 8">NBRC 110900</strain>
    </source>
</reference>